<gene>
    <name evidence="1" type="ORF">LCGC14_0470410</name>
</gene>
<reference evidence="1" key="1">
    <citation type="journal article" date="2015" name="Nature">
        <title>Complex archaea that bridge the gap between prokaryotes and eukaryotes.</title>
        <authorList>
            <person name="Spang A."/>
            <person name="Saw J.H."/>
            <person name="Jorgensen S.L."/>
            <person name="Zaremba-Niedzwiedzka K."/>
            <person name="Martijn J."/>
            <person name="Lind A.E."/>
            <person name="van Eijk R."/>
            <person name="Schleper C."/>
            <person name="Guy L."/>
            <person name="Ettema T.J."/>
        </authorList>
    </citation>
    <scope>NUCLEOTIDE SEQUENCE</scope>
</reference>
<protein>
    <submittedName>
        <fullName evidence="1">Uncharacterized protein</fullName>
    </submittedName>
</protein>
<name>A0A0F9SV99_9ZZZZ</name>
<dbReference type="EMBL" id="LAZR01000497">
    <property type="protein sequence ID" value="KKN66572.1"/>
    <property type="molecule type" value="Genomic_DNA"/>
</dbReference>
<sequence length="155" mass="18322">MTIEDALNKRAEELMVFKMPKNEGLMNEIFSFDVRNLEATPSAKISQYTIGLSQFLIFFSSQINKTKVQLMQKNRVIDTYINQSELKGTKVERRRKVIDAHEELQAIEKGVELLEAEIKLTDGLEKHYLELIQSFKRELTRREHEMKFSRDERRL</sequence>
<organism evidence="1">
    <name type="scientific">marine sediment metagenome</name>
    <dbReference type="NCBI Taxonomy" id="412755"/>
    <lineage>
        <taxon>unclassified sequences</taxon>
        <taxon>metagenomes</taxon>
        <taxon>ecological metagenomes</taxon>
    </lineage>
</organism>
<comment type="caution">
    <text evidence="1">The sequence shown here is derived from an EMBL/GenBank/DDBJ whole genome shotgun (WGS) entry which is preliminary data.</text>
</comment>
<evidence type="ECO:0000313" key="1">
    <source>
        <dbReference type="EMBL" id="KKN66572.1"/>
    </source>
</evidence>
<proteinExistence type="predicted"/>
<accession>A0A0F9SV99</accession>
<dbReference type="AlphaFoldDB" id="A0A0F9SV99"/>